<dbReference type="FunFam" id="3.30.70.270:FF:000020">
    <property type="entry name" value="Transposon Tf2-6 polyprotein-like Protein"/>
    <property type="match status" value="1"/>
</dbReference>
<accession>A0A3Q0ENM3</accession>
<dbReference type="GeneID" id="111240655"/>
<keyword evidence="2" id="KW-1185">Reference proteome</keyword>
<evidence type="ECO:0000313" key="3">
    <source>
        <dbReference type="RefSeq" id="XP_022631822.1"/>
    </source>
</evidence>
<evidence type="ECO:0000259" key="1">
    <source>
        <dbReference type="Pfam" id="PF17919"/>
    </source>
</evidence>
<dbReference type="InterPro" id="IPR043502">
    <property type="entry name" value="DNA/RNA_pol_sf"/>
</dbReference>
<proteinExistence type="predicted"/>
<dbReference type="SUPFAM" id="SSF56672">
    <property type="entry name" value="DNA/RNA polymerases"/>
    <property type="match status" value="1"/>
</dbReference>
<dbReference type="PANTHER" id="PTHR33064:SF40">
    <property type="entry name" value="REVERSE TRANSCRIPTASE_RETROTRANSPOSON-DERIVED PROTEIN RNASE H-LIKE DOMAIN-CONTAINING PROTEIN"/>
    <property type="match status" value="1"/>
</dbReference>
<dbReference type="CDD" id="cd09274">
    <property type="entry name" value="RNase_HI_RT_Ty3"/>
    <property type="match status" value="1"/>
</dbReference>
<sequence>MERLITNRKKSEFGQTQVKYLGHVISRKGVEMDEDKIKAIIDWERSRTVKSLRGFLGLTGNYRRFVRDYGKIAKPLTELLKKGGFSWSTNAEAAWKTFKEAMTTAPVLTLPDFGRPFHIECDASGRGVGAVLMQDKKPIAYFSKALSEGKLSKSIYEKELMALVLAIQHWRPYLVGQKFIVHTDQKSLRHLLEQRITTQSQQD</sequence>
<dbReference type="RefSeq" id="XP_022631822.1">
    <property type="nucleotide sequence ID" value="XM_022776101.1"/>
</dbReference>
<dbReference type="KEGG" id="vra:111240655"/>
<protein>
    <submittedName>
        <fullName evidence="3">Uncharacterized protein LOC111240655</fullName>
    </submittedName>
</protein>
<dbReference type="AlphaFoldDB" id="A0A3Q0ENM3"/>
<dbReference type="Proteomes" id="UP000087766">
    <property type="component" value="Unplaced"/>
</dbReference>
<evidence type="ECO:0000313" key="2">
    <source>
        <dbReference type="Proteomes" id="UP000087766"/>
    </source>
</evidence>
<dbReference type="InterPro" id="IPR041577">
    <property type="entry name" value="RT_RNaseH_2"/>
</dbReference>
<dbReference type="OrthoDB" id="1909920at2759"/>
<reference evidence="3" key="1">
    <citation type="submission" date="2025-08" db="UniProtKB">
        <authorList>
            <consortium name="RefSeq"/>
        </authorList>
    </citation>
    <scope>IDENTIFICATION</scope>
    <source>
        <tissue evidence="3">Leaf</tissue>
    </source>
</reference>
<dbReference type="STRING" id="3916.A0A3Q0ENM3"/>
<dbReference type="InterPro" id="IPR051320">
    <property type="entry name" value="Viral_Replic_Matur_Polypro"/>
</dbReference>
<dbReference type="Pfam" id="PF17919">
    <property type="entry name" value="RT_RNaseH_2"/>
    <property type="match status" value="1"/>
</dbReference>
<organism evidence="2 3">
    <name type="scientific">Vigna radiata var. radiata</name>
    <name type="common">Mung bean</name>
    <name type="synonym">Phaseolus aureus</name>
    <dbReference type="NCBI Taxonomy" id="3916"/>
    <lineage>
        <taxon>Eukaryota</taxon>
        <taxon>Viridiplantae</taxon>
        <taxon>Streptophyta</taxon>
        <taxon>Embryophyta</taxon>
        <taxon>Tracheophyta</taxon>
        <taxon>Spermatophyta</taxon>
        <taxon>Magnoliopsida</taxon>
        <taxon>eudicotyledons</taxon>
        <taxon>Gunneridae</taxon>
        <taxon>Pentapetalae</taxon>
        <taxon>rosids</taxon>
        <taxon>fabids</taxon>
        <taxon>Fabales</taxon>
        <taxon>Fabaceae</taxon>
        <taxon>Papilionoideae</taxon>
        <taxon>50 kb inversion clade</taxon>
        <taxon>NPAAA clade</taxon>
        <taxon>indigoferoid/millettioid clade</taxon>
        <taxon>Phaseoleae</taxon>
        <taxon>Vigna</taxon>
    </lineage>
</organism>
<dbReference type="Gene3D" id="3.30.70.270">
    <property type="match status" value="2"/>
</dbReference>
<dbReference type="InterPro" id="IPR043128">
    <property type="entry name" value="Rev_trsase/Diguanyl_cyclase"/>
</dbReference>
<gene>
    <name evidence="3" type="primary">LOC111240655</name>
</gene>
<dbReference type="PANTHER" id="PTHR33064">
    <property type="entry name" value="POL PROTEIN"/>
    <property type="match status" value="1"/>
</dbReference>
<feature type="domain" description="Reverse transcriptase/retrotransposon-derived protein RNase H-like" evidence="1">
    <location>
        <begin position="87"/>
        <end position="181"/>
    </location>
</feature>
<name>A0A3Q0ENM3_VIGRR</name>